<dbReference type="OrthoDB" id="1953084at2"/>
<sequence length="133" mass="15176">MGKVFFDYPYVILGKCECTKQNRIDSFQIEETSHGVTLKTGFTCDLCGKETEFASDISRESALNLSPDFNAYKIIPSIKDEVSLVRLDSFNARIKNNKLAFYGNYSNLRFFDDVIENLVIPISYRAVPLLKLK</sequence>
<evidence type="ECO:0000313" key="1">
    <source>
        <dbReference type="EMBL" id="SHI32784.1"/>
    </source>
</evidence>
<keyword evidence="2" id="KW-1185">Reference proteome</keyword>
<gene>
    <name evidence="1" type="ORF">SAMN02745691_00098</name>
</gene>
<evidence type="ECO:0000313" key="2">
    <source>
        <dbReference type="Proteomes" id="UP000184342"/>
    </source>
</evidence>
<dbReference type="Proteomes" id="UP000184342">
    <property type="component" value="Unassembled WGS sequence"/>
</dbReference>
<accession>A0A1M6A8C1</accession>
<dbReference type="STRING" id="1122934.SAMN02745691_00098"/>
<reference evidence="1 2" key="1">
    <citation type="submission" date="2016-11" db="EMBL/GenBank/DDBJ databases">
        <authorList>
            <person name="Jaros S."/>
            <person name="Januszkiewicz K."/>
            <person name="Wedrychowicz H."/>
        </authorList>
    </citation>
    <scope>NUCLEOTIDE SEQUENCE [LARGE SCALE GENOMIC DNA]</scope>
    <source>
        <strain evidence="1 2">DSM 15970</strain>
    </source>
</reference>
<protein>
    <submittedName>
        <fullName evidence="1">Uncharacterized protein</fullName>
    </submittedName>
</protein>
<dbReference type="EMBL" id="FQYT01000002">
    <property type="protein sequence ID" value="SHI32784.1"/>
    <property type="molecule type" value="Genomic_DNA"/>
</dbReference>
<dbReference type="RefSeq" id="WP_073992403.1">
    <property type="nucleotide sequence ID" value="NZ_FQYT01000002.1"/>
</dbReference>
<organism evidence="1 2">
    <name type="scientific">Parasporobacterium paucivorans DSM 15970</name>
    <dbReference type="NCBI Taxonomy" id="1122934"/>
    <lineage>
        <taxon>Bacteria</taxon>
        <taxon>Bacillati</taxon>
        <taxon>Bacillota</taxon>
        <taxon>Clostridia</taxon>
        <taxon>Lachnospirales</taxon>
        <taxon>Lachnospiraceae</taxon>
        <taxon>Parasporobacterium</taxon>
    </lineage>
</organism>
<proteinExistence type="predicted"/>
<dbReference type="AlphaFoldDB" id="A0A1M6A8C1"/>
<name>A0A1M6A8C1_9FIRM</name>